<evidence type="ECO:0000313" key="1">
    <source>
        <dbReference type="EMBL" id="GIQ81367.1"/>
    </source>
</evidence>
<dbReference type="OrthoDB" id="10250458at2759"/>
<organism evidence="1 2">
    <name type="scientific">Kipferlia bialata</name>
    <dbReference type="NCBI Taxonomy" id="797122"/>
    <lineage>
        <taxon>Eukaryota</taxon>
        <taxon>Metamonada</taxon>
        <taxon>Carpediemonas-like organisms</taxon>
        <taxon>Kipferlia</taxon>
    </lineage>
</organism>
<dbReference type="PANTHER" id="PTHR19316:SF18">
    <property type="entry name" value="HSP70-BINDING PROTEIN 1"/>
    <property type="match status" value="1"/>
</dbReference>
<dbReference type="Proteomes" id="UP000265618">
    <property type="component" value="Unassembled WGS sequence"/>
</dbReference>
<dbReference type="InterPro" id="IPR011989">
    <property type="entry name" value="ARM-like"/>
</dbReference>
<dbReference type="Gene3D" id="1.25.10.10">
    <property type="entry name" value="Leucine-rich Repeat Variant"/>
    <property type="match status" value="1"/>
</dbReference>
<dbReference type="GO" id="GO:0000774">
    <property type="term" value="F:adenyl-nucleotide exchange factor activity"/>
    <property type="evidence" value="ECO:0007669"/>
    <property type="project" value="TreeGrafter"/>
</dbReference>
<proteinExistence type="predicted"/>
<sequence>ALGVLKAGDETSSQEKIMALGTLADLVENIDNANVMGPMEAYPIVMQCAVSPDADMACAALLVLANAVQDNARGLEQAVSNGILGPFLTAVAGGVGQPTTPINVLNASLRLVSAMVRVTQAMPHVISSSDSPVLSIIRAATVRRPIHPTLHRRLCFMLSLFPVLCDERTRKIVFTKGNRLKFRSLVSDILDTDTQTEGDVDLIEKATALSTVLDNGGRVPMSPEERARQTIEEAKAPKALL</sequence>
<protein>
    <submittedName>
        <fullName evidence="1">Uncharacterized protein</fullName>
    </submittedName>
</protein>
<evidence type="ECO:0000313" key="2">
    <source>
        <dbReference type="Proteomes" id="UP000265618"/>
    </source>
</evidence>
<dbReference type="InterPro" id="IPR016024">
    <property type="entry name" value="ARM-type_fold"/>
</dbReference>
<accession>A0A9K3CS25</accession>
<dbReference type="AlphaFoldDB" id="A0A9K3CS25"/>
<name>A0A9K3CS25_9EUKA</name>
<dbReference type="PANTHER" id="PTHR19316">
    <property type="entry name" value="PROTEIN FOLDING REGULATOR"/>
    <property type="match status" value="1"/>
</dbReference>
<dbReference type="SUPFAM" id="SSF48371">
    <property type="entry name" value="ARM repeat"/>
    <property type="match status" value="1"/>
</dbReference>
<dbReference type="EMBL" id="BDIP01000374">
    <property type="protein sequence ID" value="GIQ81367.1"/>
    <property type="molecule type" value="Genomic_DNA"/>
</dbReference>
<feature type="non-terminal residue" evidence="1">
    <location>
        <position position="1"/>
    </location>
</feature>
<dbReference type="InterPro" id="IPR050693">
    <property type="entry name" value="Hsp70_NEF-Inhibitors"/>
</dbReference>
<comment type="caution">
    <text evidence="1">The sequence shown here is derived from an EMBL/GenBank/DDBJ whole genome shotgun (WGS) entry which is preliminary data.</text>
</comment>
<gene>
    <name evidence="1" type="ORF">KIPB_002315</name>
</gene>
<reference evidence="1 2" key="1">
    <citation type="journal article" date="2018" name="PLoS ONE">
        <title>The draft genome of Kipferlia bialata reveals reductive genome evolution in fornicate parasites.</title>
        <authorList>
            <person name="Tanifuji G."/>
            <person name="Takabayashi S."/>
            <person name="Kume K."/>
            <person name="Takagi M."/>
            <person name="Nakayama T."/>
            <person name="Kamikawa R."/>
            <person name="Inagaki Y."/>
            <person name="Hashimoto T."/>
        </authorList>
    </citation>
    <scope>NUCLEOTIDE SEQUENCE [LARGE SCALE GENOMIC DNA]</scope>
    <source>
        <strain evidence="1">NY0173</strain>
    </source>
</reference>
<dbReference type="GO" id="GO:0005783">
    <property type="term" value="C:endoplasmic reticulum"/>
    <property type="evidence" value="ECO:0007669"/>
    <property type="project" value="TreeGrafter"/>
</dbReference>
<keyword evidence="2" id="KW-1185">Reference proteome</keyword>